<dbReference type="Pfam" id="PF13306">
    <property type="entry name" value="LRR_5"/>
    <property type="match status" value="5"/>
</dbReference>
<feature type="domain" description="BIG2" evidence="11">
    <location>
        <begin position="1282"/>
        <end position="1371"/>
    </location>
</feature>
<dbReference type="Pfam" id="PF02225">
    <property type="entry name" value="PA"/>
    <property type="match status" value="1"/>
</dbReference>
<dbReference type="SUPFAM" id="SSF52058">
    <property type="entry name" value="L domain-like"/>
    <property type="match status" value="1"/>
</dbReference>
<dbReference type="InterPro" id="IPR015500">
    <property type="entry name" value="Peptidase_S8_subtilisin-rel"/>
</dbReference>
<evidence type="ECO:0000256" key="4">
    <source>
        <dbReference type="ARBA" id="ARBA00022729"/>
    </source>
</evidence>
<dbReference type="GO" id="GO:0004252">
    <property type="term" value="F:serine-type endopeptidase activity"/>
    <property type="evidence" value="ECO:0007669"/>
    <property type="project" value="UniProtKB-UniRule"/>
</dbReference>
<dbReference type="PANTHER" id="PTHR45661:SF3">
    <property type="entry name" value="IG-LIKE DOMAIN-CONTAINING PROTEIN"/>
    <property type="match status" value="1"/>
</dbReference>
<dbReference type="PROSITE" id="PS00136">
    <property type="entry name" value="SUBTILASE_ASP"/>
    <property type="match status" value="1"/>
</dbReference>
<dbReference type="GO" id="GO:0006508">
    <property type="term" value="P:proteolysis"/>
    <property type="evidence" value="ECO:0007669"/>
    <property type="project" value="UniProtKB-KW"/>
</dbReference>
<evidence type="ECO:0000256" key="6">
    <source>
        <dbReference type="ARBA" id="ARBA00022825"/>
    </source>
</evidence>
<dbReference type="InterPro" id="IPR003137">
    <property type="entry name" value="PA_domain"/>
</dbReference>
<dbReference type="Gene3D" id="3.40.50.200">
    <property type="entry name" value="Peptidase S8/S53 domain"/>
    <property type="match status" value="1"/>
</dbReference>
<keyword evidence="5 8" id="KW-0378">Hydrolase</keyword>
<dbReference type="InterPro" id="IPR010435">
    <property type="entry name" value="C5a/SBT2-like_Fn3"/>
</dbReference>
<dbReference type="Pfam" id="PF00082">
    <property type="entry name" value="Peptidase_S8"/>
    <property type="match status" value="1"/>
</dbReference>
<dbReference type="SUPFAM" id="SSF52025">
    <property type="entry name" value="PA domain"/>
    <property type="match status" value="1"/>
</dbReference>
<reference evidence="13" key="1">
    <citation type="submission" date="2016-10" db="EMBL/GenBank/DDBJ databases">
        <authorList>
            <person name="Varghese N."/>
        </authorList>
    </citation>
    <scope>NUCLEOTIDE SEQUENCE [LARGE SCALE GENOMIC DNA]</scope>
    <source>
        <strain evidence="13">DSM 21843</strain>
    </source>
</reference>
<keyword evidence="13" id="KW-1185">Reference proteome</keyword>
<dbReference type="PATRIC" id="fig|79604.3.peg.1751"/>
<dbReference type="Gene3D" id="3.80.10.10">
    <property type="entry name" value="Ribonuclease Inhibitor"/>
    <property type="match status" value="3"/>
</dbReference>
<evidence type="ECO:0000256" key="9">
    <source>
        <dbReference type="RuleBase" id="RU003355"/>
    </source>
</evidence>
<dbReference type="Pfam" id="PF06280">
    <property type="entry name" value="fn3_5"/>
    <property type="match status" value="1"/>
</dbReference>
<evidence type="ECO:0000256" key="8">
    <source>
        <dbReference type="PROSITE-ProRule" id="PRU01240"/>
    </source>
</evidence>
<feature type="region of interest" description="Disordered" evidence="10">
    <location>
        <begin position="140"/>
        <end position="159"/>
    </location>
</feature>
<dbReference type="InterPro" id="IPR000209">
    <property type="entry name" value="Peptidase_S8/S53_dom"/>
</dbReference>
<dbReference type="PROSITE" id="PS51892">
    <property type="entry name" value="SUBTILASE"/>
    <property type="match status" value="1"/>
</dbReference>
<name>A0A172RZY6_9ACTN</name>
<dbReference type="PANTHER" id="PTHR45661">
    <property type="entry name" value="SURFACE ANTIGEN"/>
    <property type="match status" value="1"/>
</dbReference>
<dbReference type="OrthoDB" id="3197425at2"/>
<feature type="active site" description="Charge relay system" evidence="7 8">
    <location>
        <position position="314"/>
    </location>
</feature>
<dbReference type="InterPro" id="IPR023827">
    <property type="entry name" value="Peptidase_S8_Asp-AS"/>
</dbReference>
<feature type="region of interest" description="Disordered" evidence="10">
    <location>
        <begin position="46"/>
        <end position="66"/>
    </location>
</feature>
<dbReference type="PRINTS" id="PR00723">
    <property type="entry name" value="SUBTILISIN"/>
</dbReference>
<dbReference type="InterPro" id="IPR008964">
    <property type="entry name" value="Invasin/intimin_cell_adhesion"/>
</dbReference>
<dbReference type="Gene3D" id="2.60.40.1710">
    <property type="entry name" value="Subtilisin-like superfamily"/>
    <property type="match status" value="1"/>
</dbReference>
<sequence>MRVQDGDAAPWRRSGMLTRVTATGVAVMLAASTGLAGVSFADETASQNDVPAEAQQQVEETADTSLEQQLTKLGASSPDVATGNAIEDQTPTSGDKVTIIVQLEDNWNSGVQLFGLSFGAPSSESRHDSMRDAIRNVVAGESQGSGNAGGLQLFSTDDGSSDDSIEEIADYYNVIDGFAIKAPESALEAIQNLDGVKNAFVEQSYSIPSDMGIQSTNALNQSSLDMTNADDVAYRGDGQTIAIIDSGLQIDHEAFDGDMSGVDVAWTEDEINAAKTNLAAGKSGVYTDSKIVFSYDYADNDNEVTPGTYTDLTHGTHVAGIAAANGGQIEGAAPNAQIMMFKVCDDLQGNIYDSNLIAAMDDVAALDKAGEASGNNIDVVNMSLGSDNGFGAEGSRQTYADAVNALEDQGIVVNVAAGNAYNAAYGNKSGENLPYATDPDAEIISCPASFDNSFAVASVNNAEGSSVFYFADEKVAYRDVTAKDGTEVPLFNALDEGSYDIVDGGIGSAADVAVLSEAQGGTLAGKMVLIQRGGEDNGEKLSFEQKLKNVASLNPVAVVFYDNASGTNQNFGFTTAQEIPSVGISLEAGESIKQAIESGSAQIKVVHDAKADSATFENYVMSDFSSWGTTPEMDIKPEITAPGGNIYSSVSGSSNAYAYMSGTSMATPQMAGITAQVHQYIEANPALSGKSQDEKNSLVSQLLMSTARPIVNSADSASYYSPRKQGAGLADVEAAVSTPVYVTVDGAKVADRPKADLGESATGTWSFKVTLHNFSDSEASYTPDTHAISDTVANGLFQQASKDWTGEGIDVSYTGLTDGAVVVPANGSASYTVNISCGSAFTEWAAANTPNGTFVEGFALLKAADGSGNPDLSTPFCGFYGDWDAVPAFDSDSYSSTSKTTINGEEVVTGSHVIGTALTSGTTNLPLGINPLDGGTSLAVDGDYSNFVHQGKQVVSSTPYSSSPNSASPMTGLRRNLNEYTVEYTNEQGEVVRSFDQKYQVKSRYASNYGMTYGEQWTGPFAFSGQDEDTGNYLPQGTYTMTKTATTAGGDGSAVQKQTDSFYYDTQAPVISNISYSGQGDERVLSFDVTDNSWLAAVQFYDTVHQGYFLRQLADDKDGNGSATVSEASEEQYVTNEDGTRTWHFDIPISNLRSAWQGVADEASLVDPMPDTVALYAYDYGLNGGSPETIVINQIAPTAVDITPDESTLYEGQSVTLSSAFTPSNATETGITYESADSTVASVDSKGVVTAHAKGDVTITGTSTYDASVSDTVTVHVSEVPESVGIAMQTNEATVSFGSDYDAKVVVSPAYASDSIVWSSSNESIATVKDSSDASAGSDNVATGTITAGNTTGNATLTATLTHVDAATGESSTYTANMTVKVRQDNYADFVIDETYPEGPRLLYYGGSLQNVTIPDNVEVIGPQAFAETGCQTVTVPASVEKIEYGAFEHMPNLTTVNFEDSDTNPSRLTTMEDNVFYYDLKLDEITLPRNLVNLGSGTFNTSSVKKVTFPYGLTKIPAQTLYYCSVQDVVMSDAVTEIGDKALSSDGSLGSISVVKADGSVVNGQLPSALTTIADGAFSGTSLGNTDITLPSGVKSVGVMAFSSVSSKNFTLNDGLETIGAGAFQACGASQMVIPDSVTSVGEGAFSNMRNCKSITVGAGVPADSLERAFAYNLNCAEYKVSPATTNYKVVDGVLFSGDGKTLVTVNEGAKRSSYDVPAGTERLGDYAFASTSTQHVTFPEGLREIGADCFVEGSLNEVDLPSSMETIGNGAFQNNQFLASVKVGGTKHIGTYVFYNCQSLTSFDFGTRLESIGDGSFGEDTGFTEFIFPDTLTSISGGCFANMPNLKKIHIGAGMTGSMAGAFTGDFALTEITVSENNPVYHVVDNVLYGEMSAEVDPQYPGKHLILSLPCSTFTEYTVEEGTVSIDAQAFRGNSSLRKVTLPEGIRNLATGSFNNCSNLEEINFPESLEHVTGFYSTDKLTTVDMASVAYIPSNSFMGNMPEHLVVRSGKTGSTVTEDNFLTKGEFPTGAFFDSMDYSGFEGMRSAYFGEGMKTVSIVYDEAPSTLVLPASLESLELSSPTGSSMLSFKVYVPKTDAEGNVTSGWQVAEKTLKSMGVSTTHLVDYQPLSATLHVGEPSNSGTGEETGDAKTYAVGVSWYKTGSDETSSVGTYLGSSTTAFSNGDGTYTVIFAPNSMYADMIIGMSIGGAPMEKDGDNYFATLTAEQLQSRQVVDFSLSYSGITTKQSCDVEFDQQAVANMISDSQNGTLSTGLTVASATSDDAVEAGGVVKPGKKQKVYVDVAGGVAGSKEYRFVSTLPDGETMTVQDWSTSNVCENWTPITTGQTLTAEVRDASCLTVETAGVVKAMTAAASEDLAALQTDLEVAQAIEQGTSSAGAYQTLQQAIDDAQAVAANDHAQGSDIKSAQAALQQAIADFQLTAGSGTVEAAIAALPEADAVTAANGADVKAAQDGYASLSEQARAAVSADSVAKLDAVGAAYATQLIANLSSTLGAQSQADVIAARAAYEALSDNAKSYVSASSLQALQAAEAASVDKDVLNGHIEEARAIQQGDKSDAAYAALQAAIAAAESVASSSSATQAQVDAHDEMLVSEMAAFNESGTAAPVKVETCEMLRLYNPNSGEHFYTAVPSERDTLVKAGWTFEGSAWNAPVTSDTPVYRLYNPNGGDHHYTVSEEEMKGLVALGWNYEGIGWYSDDAQGTPLFRLYNPNASSGAHHYTVSKSEAEMLVAAGWNDEGIAWYGMK</sequence>
<accession>A0A172RZY6</accession>
<dbReference type="Gene3D" id="3.50.30.30">
    <property type="match status" value="1"/>
</dbReference>
<dbReference type="SUPFAM" id="SSF49373">
    <property type="entry name" value="Invasin/intimin cell-adhesion fragments"/>
    <property type="match status" value="1"/>
</dbReference>
<keyword evidence="6 8" id="KW-0720">Serine protease</keyword>
<dbReference type="InterPro" id="IPR043708">
    <property type="entry name" value="DUF5648"/>
</dbReference>
<feature type="active site" description="Charge relay system" evidence="7 8">
    <location>
        <position position="245"/>
    </location>
</feature>
<comment type="similarity">
    <text evidence="1 8 9">Belongs to the peptidase S8 family.</text>
</comment>
<dbReference type="InterPro" id="IPR036852">
    <property type="entry name" value="Peptidase_S8/S53_dom_sf"/>
</dbReference>
<gene>
    <name evidence="12" type="ORF">SAMN02910314_00560</name>
</gene>
<dbReference type="Gene3D" id="1.20.1270.90">
    <property type="entry name" value="AF1782-like"/>
    <property type="match status" value="1"/>
</dbReference>
<keyword evidence="2" id="KW-0964">Secreted</keyword>
<dbReference type="EMBL" id="FOEC01000002">
    <property type="protein sequence ID" value="SEO55935.1"/>
    <property type="molecule type" value="Genomic_DNA"/>
</dbReference>
<dbReference type="KEGG" id="ddt:AAY81_08710"/>
<dbReference type="InterPro" id="IPR023828">
    <property type="entry name" value="Peptidase_S8_Ser-AS"/>
</dbReference>
<dbReference type="SUPFAM" id="SSF52743">
    <property type="entry name" value="Subtilisin-like"/>
    <property type="match status" value="1"/>
</dbReference>
<evidence type="ECO:0000313" key="13">
    <source>
        <dbReference type="Proteomes" id="UP000182975"/>
    </source>
</evidence>
<dbReference type="Pfam" id="PF18885">
    <property type="entry name" value="DUF5648"/>
    <property type="match status" value="1"/>
</dbReference>
<evidence type="ECO:0000256" key="10">
    <source>
        <dbReference type="SAM" id="MobiDB-lite"/>
    </source>
</evidence>
<dbReference type="STRING" id="79604.AAY81_08710"/>
<feature type="domain" description="BIG2" evidence="11">
    <location>
        <begin position="1196"/>
        <end position="1273"/>
    </location>
</feature>
<dbReference type="PROSITE" id="PS00138">
    <property type="entry name" value="SUBTILASE_SER"/>
    <property type="match status" value="1"/>
</dbReference>
<protein>
    <submittedName>
        <fullName evidence="12">Lactocepin</fullName>
    </submittedName>
</protein>
<dbReference type="InterPro" id="IPR053139">
    <property type="entry name" value="Surface_bspA-like"/>
</dbReference>
<proteinExistence type="inferred from homology"/>
<dbReference type="PROSITE" id="PS00137">
    <property type="entry name" value="SUBTILASE_HIS"/>
    <property type="match status" value="1"/>
</dbReference>
<dbReference type="RefSeq" id="WP_066664061.1">
    <property type="nucleotide sequence ID" value="NZ_CP011402.1"/>
</dbReference>
<evidence type="ECO:0000256" key="7">
    <source>
        <dbReference type="PIRSR" id="PIRSR615500-1"/>
    </source>
</evidence>
<dbReference type="InterPro" id="IPR022398">
    <property type="entry name" value="Peptidase_S8_His-AS"/>
</dbReference>
<evidence type="ECO:0000256" key="2">
    <source>
        <dbReference type="ARBA" id="ARBA00022525"/>
    </source>
</evidence>
<dbReference type="InterPro" id="IPR026906">
    <property type="entry name" value="LRR_5"/>
</dbReference>
<dbReference type="InterPro" id="IPR003343">
    <property type="entry name" value="Big_2"/>
</dbReference>
<dbReference type="GO" id="GO:0016020">
    <property type="term" value="C:membrane"/>
    <property type="evidence" value="ECO:0007669"/>
    <property type="project" value="InterPro"/>
</dbReference>
<evidence type="ECO:0000259" key="11">
    <source>
        <dbReference type="SMART" id="SM00635"/>
    </source>
</evidence>
<keyword evidence="3 8" id="KW-0645">Protease</keyword>
<dbReference type="InterPro" id="IPR046450">
    <property type="entry name" value="PA_dom_sf"/>
</dbReference>
<feature type="active site" description="Charge relay system" evidence="7 8">
    <location>
        <position position="664"/>
    </location>
</feature>
<evidence type="ECO:0000313" key="12">
    <source>
        <dbReference type="EMBL" id="SEO55935.1"/>
    </source>
</evidence>
<evidence type="ECO:0000256" key="1">
    <source>
        <dbReference type="ARBA" id="ARBA00011073"/>
    </source>
</evidence>
<dbReference type="InterPro" id="IPR032675">
    <property type="entry name" value="LRR_dom_sf"/>
</dbReference>
<dbReference type="Proteomes" id="UP000182975">
    <property type="component" value="Unassembled WGS sequence"/>
</dbReference>
<organism evidence="12 13">
    <name type="scientific">Denitrobacterium detoxificans</name>
    <dbReference type="NCBI Taxonomy" id="79604"/>
    <lineage>
        <taxon>Bacteria</taxon>
        <taxon>Bacillati</taxon>
        <taxon>Actinomycetota</taxon>
        <taxon>Coriobacteriia</taxon>
        <taxon>Eggerthellales</taxon>
        <taxon>Eggerthellaceae</taxon>
        <taxon>Denitrobacterium</taxon>
    </lineage>
</organism>
<dbReference type="SMART" id="SM00635">
    <property type="entry name" value="BID_2"/>
    <property type="match status" value="2"/>
</dbReference>
<evidence type="ECO:0000256" key="3">
    <source>
        <dbReference type="ARBA" id="ARBA00022670"/>
    </source>
</evidence>
<dbReference type="Pfam" id="PF02368">
    <property type="entry name" value="Big_2"/>
    <property type="match status" value="1"/>
</dbReference>
<evidence type="ECO:0000256" key="5">
    <source>
        <dbReference type="ARBA" id="ARBA00022801"/>
    </source>
</evidence>
<keyword evidence="4" id="KW-0732">Signal</keyword>
<dbReference type="Gene3D" id="2.60.40.1080">
    <property type="match status" value="2"/>
</dbReference>